<evidence type="ECO:0000313" key="2">
    <source>
        <dbReference type="EMBL" id="EGX91009.1"/>
    </source>
</evidence>
<dbReference type="VEuPathDB" id="FungiDB:CCM_05166"/>
<evidence type="ECO:0000313" key="3">
    <source>
        <dbReference type="Proteomes" id="UP000001610"/>
    </source>
</evidence>
<dbReference type="OMA" id="AFQQPMT"/>
<proteinExistence type="predicted"/>
<sequence>MLLQAARPISFGAVGTPSHAAPSPGLSSGSSHQHQHQHYHRSPSASSDAVSMPPPPPHTSTTTTATNRRRPPPPHVQQLVDALTHQRANTMTALCRLGAPRRRLRAPRDARALQAPMTRAWARYVTSHQLLSELRGLTRGFPASAALVAEAHRRVRADPASNRSWNLAWLCLARMRDDDGLIATYAVEEASRPDMWGGMLPAEEDVLRLSGCFSREWTLAVAVLLKHWPVPPTWY</sequence>
<dbReference type="eggNOG" id="ENOG502S5KU">
    <property type="taxonomic scope" value="Eukaryota"/>
</dbReference>
<dbReference type="AlphaFoldDB" id="G3JI56"/>
<dbReference type="RefSeq" id="XP_006670374.1">
    <property type="nucleotide sequence ID" value="XM_006670311.1"/>
</dbReference>
<dbReference type="HOGENOM" id="CLU_082453_0_0_1"/>
<reference evidence="2 3" key="1">
    <citation type="journal article" date="2011" name="Genome Biol.">
        <title>Genome sequence of the insect pathogenic fungus Cordyceps militaris, a valued traditional Chinese medicine.</title>
        <authorList>
            <person name="Zheng P."/>
            <person name="Xia Y."/>
            <person name="Xiao G."/>
            <person name="Xiong C."/>
            <person name="Hu X."/>
            <person name="Zhang S."/>
            <person name="Zheng H."/>
            <person name="Huang Y."/>
            <person name="Zhou Y."/>
            <person name="Wang S."/>
            <person name="Zhao G.P."/>
            <person name="Liu X."/>
            <person name="St Leger R.J."/>
            <person name="Wang C."/>
        </authorList>
    </citation>
    <scope>NUCLEOTIDE SEQUENCE [LARGE SCALE GENOMIC DNA]</scope>
    <source>
        <strain evidence="2 3">CM01</strain>
    </source>
</reference>
<gene>
    <name evidence="2" type="ORF">CCM_05166</name>
</gene>
<protein>
    <submittedName>
        <fullName evidence="2">Uncharacterized protein</fullName>
    </submittedName>
</protein>
<accession>G3JI56</accession>
<dbReference type="Proteomes" id="UP000001610">
    <property type="component" value="Unassembled WGS sequence"/>
</dbReference>
<dbReference type="EMBL" id="JH126402">
    <property type="protein sequence ID" value="EGX91009.1"/>
    <property type="molecule type" value="Genomic_DNA"/>
</dbReference>
<feature type="compositionally biased region" description="Low complexity" evidence="1">
    <location>
        <begin position="17"/>
        <end position="32"/>
    </location>
</feature>
<organism evidence="2 3">
    <name type="scientific">Cordyceps militaris (strain CM01)</name>
    <name type="common">Caterpillar fungus</name>
    <dbReference type="NCBI Taxonomy" id="983644"/>
    <lineage>
        <taxon>Eukaryota</taxon>
        <taxon>Fungi</taxon>
        <taxon>Dikarya</taxon>
        <taxon>Ascomycota</taxon>
        <taxon>Pezizomycotina</taxon>
        <taxon>Sordariomycetes</taxon>
        <taxon>Hypocreomycetidae</taxon>
        <taxon>Hypocreales</taxon>
        <taxon>Cordycipitaceae</taxon>
        <taxon>Cordyceps</taxon>
    </lineage>
</organism>
<dbReference type="OrthoDB" id="4932428at2759"/>
<name>G3JI56_CORMM</name>
<keyword evidence="3" id="KW-1185">Reference proteome</keyword>
<dbReference type="InParanoid" id="G3JI56"/>
<dbReference type="GeneID" id="18167185"/>
<feature type="region of interest" description="Disordered" evidence="1">
    <location>
        <begin position="1"/>
        <end position="75"/>
    </location>
</feature>
<dbReference type="KEGG" id="cmt:CCM_05166"/>
<evidence type="ECO:0000256" key="1">
    <source>
        <dbReference type="SAM" id="MobiDB-lite"/>
    </source>
</evidence>